<dbReference type="Proteomes" id="UP000292957">
    <property type="component" value="Unassembled WGS sequence"/>
</dbReference>
<feature type="compositionally biased region" description="Acidic residues" evidence="1">
    <location>
        <begin position="262"/>
        <end position="271"/>
    </location>
</feature>
<sequence>MADLGATPPTTIRSNQNVQRLDGTIEGFRVFHNAFKRNEKLTSQALLVLREENKGLHEQLKIVIERLAFVEAFCEIEVDGDIGAEEDGEGAEVVGENSGEPPSEPLPDSIAAGLESKELANMIPIKAVVNDTYELLLGVRNLAKKNIPGYPSNDEEWPTDPATGARYLRFNWALSATDPVNAAGICQVKDTVRASGAARKFQCAPYLAKVQDTHLLGRITTKFEYIAREYRLYHKKPVRTHRTRHGGEDGVRDNNGFGHNNEDEEAPEGETETARLERSVRRARAVAVAKQRKRKAQNTAWGDLKYDAAYLINAQSDHEDEYKEGNRPPGVPVRYRRRRPWWRSALVSTLMMVSEDSTSSMIVFTSTLSMVSEDSTSSLQQLYDEVDVRADPAPDQAQLMKERVPGADLEHVKPPKAQLNNRVRAWMVRPEALQANPDWMESGRVARNGMLWGEEDDPVEKPVKRKQGKQGTGRKTKRPRADTTAVEAARARVAEVTHGLDPDLIFDELKRC</sequence>
<organism evidence="2">
    <name type="scientific">Dichomitus squalens</name>
    <dbReference type="NCBI Taxonomy" id="114155"/>
    <lineage>
        <taxon>Eukaryota</taxon>
        <taxon>Fungi</taxon>
        <taxon>Dikarya</taxon>
        <taxon>Basidiomycota</taxon>
        <taxon>Agaricomycotina</taxon>
        <taxon>Agaricomycetes</taxon>
        <taxon>Polyporales</taxon>
        <taxon>Polyporaceae</taxon>
        <taxon>Dichomitus</taxon>
    </lineage>
</organism>
<protein>
    <submittedName>
        <fullName evidence="2">Uncharacterized protein</fullName>
    </submittedName>
</protein>
<dbReference type="OrthoDB" id="3269175at2759"/>
<evidence type="ECO:0000256" key="1">
    <source>
        <dbReference type="SAM" id="MobiDB-lite"/>
    </source>
</evidence>
<accession>A0A4Q9MTI2</accession>
<feature type="region of interest" description="Disordered" evidence="1">
    <location>
        <begin position="87"/>
        <end position="106"/>
    </location>
</feature>
<evidence type="ECO:0000313" key="2">
    <source>
        <dbReference type="EMBL" id="TBU31214.1"/>
    </source>
</evidence>
<gene>
    <name evidence="2" type="ORF">BD311DRAFT_657334</name>
</gene>
<dbReference type="EMBL" id="ML143400">
    <property type="protein sequence ID" value="TBU31214.1"/>
    <property type="molecule type" value="Genomic_DNA"/>
</dbReference>
<feature type="compositionally biased region" description="Basic residues" evidence="1">
    <location>
        <begin position="463"/>
        <end position="478"/>
    </location>
</feature>
<reference evidence="2" key="1">
    <citation type="submission" date="2019-01" db="EMBL/GenBank/DDBJ databases">
        <title>Draft genome sequences of three monokaryotic isolates of the white-rot basidiomycete fungus Dichomitus squalens.</title>
        <authorList>
            <consortium name="DOE Joint Genome Institute"/>
            <person name="Lopez S.C."/>
            <person name="Andreopoulos B."/>
            <person name="Pangilinan J."/>
            <person name="Lipzen A."/>
            <person name="Riley R."/>
            <person name="Ahrendt S."/>
            <person name="Ng V."/>
            <person name="Barry K."/>
            <person name="Daum C."/>
            <person name="Grigoriev I.V."/>
            <person name="Hilden K.S."/>
            <person name="Makela M.R."/>
            <person name="de Vries R.P."/>
        </authorList>
    </citation>
    <scope>NUCLEOTIDE SEQUENCE [LARGE SCALE GENOMIC DNA]</scope>
    <source>
        <strain evidence="2">OM18370.1</strain>
    </source>
</reference>
<dbReference type="AlphaFoldDB" id="A0A4Q9MTI2"/>
<feature type="region of interest" description="Disordered" evidence="1">
    <location>
        <begin position="241"/>
        <end position="278"/>
    </location>
</feature>
<feature type="region of interest" description="Disordered" evidence="1">
    <location>
        <begin position="452"/>
        <end position="486"/>
    </location>
</feature>
<name>A0A4Q9MTI2_9APHY</name>
<proteinExistence type="predicted"/>